<name>A0A330M7Z5_9GAMM</name>
<sequence length="76" mass="8579">MEFSGCLLNGINPYFNERDVLGVWPDKLLAVHALVSRYFGFDTVNGQPKGRSNLLEMMLRQVVLASVDSDYQGEQK</sequence>
<accession>A0A330M7Z5</accession>
<proteinExistence type="predicted"/>
<dbReference type="EMBL" id="LS483452">
    <property type="protein sequence ID" value="SQH78461.1"/>
    <property type="molecule type" value="Genomic_DNA"/>
</dbReference>
<evidence type="ECO:0000313" key="1">
    <source>
        <dbReference type="EMBL" id="SQH78461.1"/>
    </source>
</evidence>
<dbReference type="AlphaFoldDB" id="A0A330M7Z5"/>
<organism evidence="1 2">
    <name type="scientific">Shewanella benthica</name>
    <dbReference type="NCBI Taxonomy" id="43661"/>
    <lineage>
        <taxon>Bacteria</taxon>
        <taxon>Pseudomonadati</taxon>
        <taxon>Pseudomonadota</taxon>
        <taxon>Gammaproteobacteria</taxon>
        <taxon>Alteromonadales</taxon>
        <taxon>Shewanellaceae</taxon>
        <taxon>Shewanella</taxon>
    </lineage>
</organism>
<dbReference type="KEGG" id="sbk:SHEWBE_4501"/>
<dbReference type="RefSeq" id="WP_197713525.1">
    <property type="nucleotide sequence ID" value="NZ_LS483452.1"/>
</dbReference>
<reference evidence="2" key="1">
    <citation type="submission" date="2018-06" db="EMBL/GenBank/DDBJ databases">
        <authorList>
            <person name="Cea G.-C."/>
            <person name="William W."/>
        </authorList>
    </citation>
    <scope>NUCLEOTIDE SEQUENCE [LARGE SCALE GENOMIC DNA]</scope>
    <source>
        <strain evidence="2">DB21MT-2</strain>
    </source>
</reference>
<gene>
    <name evidence="1" type="ORF">SHEWBE_4501</name>
</gene>
<evidence type="ECO:0000313" key="2">
    <source>
        <dbReference type="Proteomes" id="UP000250123"/>
    </source>
</evidence>
<dbReference type="Proteomes" id="UP000250123">
    <property type="component" value="Chromosome SHEWBE"/>
</dbReference>
<protein>
    <submittedName>
        <fullName evidence="1">Uncharacterized protein</fullName>
    </submittedName>
</protein>